<feature type="domain" description="DUF4340" evidence="2">
    <location>
        <begin position="71"/>
        <end position="257"/>
    </location>
</feature>
<dbReference type="InterPro" id="IPR025641">
    <property type="entry name" value="DUF4340"/>
</dbReference>
<feature type="region of interest" description="Disordered" evidence="1">
    <location>
        <begin position="310"/>
        <end position="358"/>
    </location>
</feature>
<feature type="compositionally biased region" description="Basic and acidic residues" evidence="1">
    <location>
        <begin position="317"/>
        <end position="336"/>
    </location>
</feature>
<sequence length="408" mass="45595">MNKPGNFLLLAAITVVVVFAAIHVQRGPEQTATQQTLLFPELHEKLNRAAHIRLARGESVIQLHRQKEGAWGVPARANYPAALDKIHELLLGTARLQRLEQKTSNPERYHRLGLTETRDDSNHNGGALRITIQDQQKETLADLFLGKRSAAKGRRGREEMYARLPDDPTVWLVEGNLPYADETTDWLQENILTFDQARIRAVHITHPDGEQVIVQRVDPKATDYQLIDLPEGAKPKSTYVINGIASDMANLRLQDVRALKELDLSSGKPGAQILLTTFDGMRITMKTQRTGQETLARFEAGFDAALVYSEPEIEPSQPEKAEAGEPGKDAAQDKKTQPLAIQTPSDKPEKRRDADTVKKEAELLSAKWRDWAYILSEHHLNNLTKRISDLIEKPADSAAKENGIGESE</sequence>
<evidence type="ECO:0000259" key="2">
    <source>
        <dbReference type="Pfam" id="PF14238"/>
    </source>
</evidence>
<evidence type="ECO:0000256" key="1">
    <source>
        <dbReference type="SAM" id="MobiDB-lite"/>
    </source>
</evidence>
<dbReference type="Pfam" id="PF14238">
    <property type="entry name" value="DUF4340"/>
    <property type="match status" value="1"/>
</dbReference>
<organism evidence="4">
    <name type="scientific">Candidatus Kentrum sp. MB</name>
    <dbReference type="NCBI Taxonomy" id="2138164"/>
    <lineage>
        <taxon>Bacteria</taxon>
        <taxon>Pseudomonadati</taxon>
        <taxon>Pseudomonadota</taxon>
        <taxon>Gammaproteobacteria</taxon>
        <taxon>Candidatus Kentrum</taxon>
    </lineage>
</organism>
<dbReference type="EMBL" id="CAADFO010000065">
    <property type="protein sequence ID" value="VFK30463.1"/>
    <property type="molecule type" value="Genomic_DNA"/>
</dbReference>
<protein>
    <recommendedName>
        <fullName evidence="2">DUF4340 domain-containing protein</fullName>
    </recommendedName>
</protein>
<accession>A0A450XYR7</accession>
<proteinExistence type="predicted"/>
<gene>
    <name evidence="3" type="ORF">BECKMB1821G_GA0114241_106517</name>
    <name evidence="5" type="ORF">BECKMB1821H_GA0114242_107017</name>
    <name evidence="4" type="ORF">BECKMB1821I_GA0114274_10715</name>
</gene>
<evidence type="ECO:0000313" key="4">
    <source>
        <dbReference type="EMBL" id="VFK34406.1"/>
    </source>
</evidence>
<evidence type="ECO:0000313" key="3">
    <source>
        <dbReference type="EMBL" id="VFK30463.1"/>
    </source>
</evidence>
<dbReference type="EMBL" id="CAADFQ010000071">
    <property type="protein sequence ID" value="VFK34406.1"/>
    <property type="molecule type" value="Genomic_DNA"/>
</dbReference>
<dbReference type="AlphaFoldDB" id="A0A450XYR7"/>
<name>A0A450XYR7_9GAMM</name>
<evidence type="ECO:0000313" key="5">
    <source>
        <dbReference type="EMBL" id="VFK76713.1"/>
    </source>
</evidence>
<reference evidence="4" key="1">
    <citation type="submission" date="2019-02" db="EMBL/GenBank/DDBJ databases">
        <authorList>
            <person name="Gruber-Vodicka R. H."/>
            <person name="Seah K. B. B."/>
        </authorList>
    </citation>
    <scope>NUCLEOTIDE SEQUENCE</scope>
    <source>
        <strain evidence="3">BECK_BZ197</strain>
        <strain evidence="5">BECK_BZ198</strain>
        <strain evidence="4">BECK_BZ199</strain>
    </source>
</reference>
<feature type="compositionally biased region" description="Basic and acidic residues" evidence="1">
    <location>
        <begin position="346"/>
        <end position="358"/>
    </location>
</feature>
<dbReference type="EMBL" id="CAADGH010000070">
    <property type="protein sequence ID" value="VFK76713.1"/>
    <property type="molecule type" value="Genomic_DNA"/>
</dbReference>